<protein>
    <submittedName>
        <fullName evidence="2">Uncharacterized protein</fullName>
    </submittedName>
</protein>
<evidence type="ECO:0000313" key="3">
    <source>
        <dbReference type="Proteomes" id="UP000326759"/>
    </source>
</evidence>
<dbReference type="OrthoDB" id="10329389at2759"/>
<keyword evidence="1" id="KW-0732">Signal</keyword>
<gene>
    <name evidence="2" type="ORF">Anas_10710</name>
</gene>
<evidence type="ECO:0000313" key="2">
    <source>
        <dbReference type="EMBL" id="KAB7495447.1"/>
    </source>
</evidence>
<feature type="signal peptide" evidence="1">
    <location>
        <begin position="1"/>
        <end position="17"/>
    </location>
</feature>
<evidence type="ECO:0000256" key="1">
    <source>
        <dbReference type="SAM" id="SignalP"/>
    </source>
</evidence>
<sequence length="239" mass="25407">MGWKILTSLVIVGLSYCCLKNVHPVLARGQGHPEVKRPEERCKTAGIGIVCIDCFSTGVCVANGDGTYSIRFNYNCTNSVCDDTLISDPQFYGSCAPLNPDVTNCSCSSSTQCIADVNNPAVVLHCESSPPVTDPPCPNSMIDLNTCSCASCSDSCPFLDDPNDDCASYFICNGTDFIRATCSGDFCFDQESCGCVGIGVSSTSLSTAITAVTPLWCPADCPFVDDPYDDCSSLDYKQT</sequence>
<feature type="chain" id="PRO_5024375502" evidence="1">
    <location>
        <begin position="18"/>
        <end position="239"/>
    </location>
</feature>
<comment type="caution">
    <text evidence="2">The sequence shown here is derived from an EMBL/GenBank/DDBJ whole genome shotgun (WGS) entry which is preliminary data.</text>
</comment>
<reference evidence="2 3" key="1">
    <citation type="journal article" date="2019" name="PLoS Biol.">
        <title>Sex chromosomes control vertical transmission of feminizing Wolbachia symbionts in an isopod.</title>
        <authorList>
            <person name="Becking T."/>
            <person name="Chebbi M.A."/>
            <person name="Giraud I."/>
            <person name="Moumen B."/>
            <person name="Laverre T."/>
            <person name="Caubet Y."/>
            <person name="Peccoud J."/>
            <person name="Gilbert C."/>
            <person name="Cordaux R."/>
        </authorList>
    </citation>
    <scope>NUCLEOTIDE SEQUENCE [LARGE SCALE GENOMIC DNA]</scope>
    <source>
        <strain evidence="2">ANa2</strain>
        <tissue evidence="2">Whole body excluding digestive tract and cuticle</tissue>
    </source>
</reference>
<proteinExistence type="predicted"/>
<name>A0A5N5SNA9_9CRUS</name>
<dbReference type="Proteomes" id="UP000326759">
    <property type="component" value="Unassembled WGS sequence"/>
</dbReference>
<organism evidence="2 3">
    <name type="scientific">Armadillidium nasatum</name>
    <dbReference type="NCBI Taxonomy" id="96803"/>
    <lineage>
        <taxon>Eukaryota</taxon>
        <taxon>Metazoa</taxon>
        <taxon>Ecdysozoa</taxon>
        <taxon>Arthropoda</taxon>
        <taxon>Crustacea</taxon>
        <taxon>Multicrustacea</taxon>
        <taxon>Malacostraca</taxon>
        <taxon>Eumalacostraca</taxon>
        <taxon>Peracarida</taxon>
        <taxon>Isopoda</taxon>
        <taxon>Oniscidea</taxon>
        <taxon>Crinocheta</taxon>
        <taxon>Armadillidiidae</taxon>
        <taxon>Armadillidium</taxon>
    </lineage>
</organism>
<accession>A0A5N5SNA9</accession>
<dbReference type="EMBL" id="SEYY01022596">
    <property type="protein sequence ID" value="KAB7495447.1"/>
    <property type="molecule type" value="Genomic_DNA"/>
</dbReference>
<keyword evidence="3" id="KW-1185">Reference proteome</keyword>
<dbReference type="AlphaFoldDB" id="A0A5N5SNA9"/>